<gene>
    <name evidence="2" type="ORF">J1605_004599</name>
</gene>
<dbReference type="EMBL" id="JAIQCJ010001354">
    <property type="protein sequence ID" value="KAJ8790626.1"/>
    <property type="molecule type" value="Genomic_DNA"/>
</dbReference>
<dbReference type="Proteomes" id="UP001159641">
    <property type="component" value="Unassembled WGS sequence"/>
</dbReference>
<reference evidence="2 3" key="1">
    <citation type="submission" date="2022-11" db="EMBL/GenBank/DDBJ databases">
        <title>Whole genome sequence of Eschrichtius robustus ER-17-0199.</title>
        <authorList>
            <person name="Bruniche-Olsen A."/>
            <person name="Black A.N."/>
            <person name="Fields C.J."/>
            <person name="Walden K."/>
            <person name="Dewoody J.A."/>
        </authorList>
    </citation>
    <scope>NUCLEOTIDE SEQUENCE [LARGE SCALE GENOMIC DNA]</scope>
    <source>
        <strain evidence="2">ER-17-0199</strain>
        <tissue evidence="2">Blubber</tissue>
    </source>
</reference>
<proteinExistence type="predicted"/>
<accession>A0AB34HI04</accession>
<protein>
    <submittedName>
        <fullName evidence="2">Uncharacterized protein</fullName>
    </submittedName>
</protein>
<keyword evidence="3" id="KW-1185">Reference proteome</keyword>
<comment type="caution">
    <text evidence="2">The sequence shown here is derived from an EMBL/GenBank/DDBJ whole genome shotgun (WGS) entry which is preliminary data.</text>
</comment>
<feature type="region of interest" description="Disordered" evidence="1">
    <location>
        <begin position="1"/>
        <end position="29"/>
    </location>
</feature>
<feature type="region of interest" description="Disordered" evidence="1">
    <location>
        <begin position="96"/>
        <end position="149"/>
    </location>
</feature>
<dbReference type="AlphaFoldDB" id="A0AB34HI04"/>
<name>A0AB34HI04_ESCRO</name>
<evidence type="ECO:0000256" key="1">
    <source>
        <dbReference type="SAM" id="MobiDB-lite"/>
    </source>
</evidence>
<evidence type="ECO:0000313" key="2">
    <source>
        <dbReference type="EMBL" id="KAJ8790626.1"/>
    </source>
</evidence>
<organism evidence="2 3">
    <name type="scientific">Eschrichtius robustus</name>
    <name type="common">California gray whale</name>
    <name type="synonym">Eschrichtius gibbosus</name>
    <dbReference type="NCBI Taxonomy" id="9764"/>
    <lineage>
        <taxon>Eukaryota</taxon>
        <taxon>Metazoa</taxon>
        <taxon>Chordata</taxon>
        <taxon>Craniata</taxon>
        <taxon>Vertebrata</taxon>
        <taxon>Euteleostomi</taxon>
        <taxon>Mammalia</taxon>
        <taxon>Eutheria</taxon>
        <taxon>Laurasiatheria</taxon>
        <taxon>Artiodactyla</taxon>
        <taxon>Whippomorpha</taxon>
        <taxon>Cetacea</taxon>
        <taxon>Mysticeti</taxon>
        <taxon>Eschrichtiidae</taxon>
        <taxon>Eschrichtius</taxon>
    </lineage>
</organism>
<sequence length="247" mass="26173">MRLTLRPPGRRPAAPPTARPAGLPGGPVRVRRRVARGWSLQPARRLARHTPVGRRLSSARADMAQAAAGCPSARGSGDGETGKPRKVALITGITGQPTSQELPRPRPHLDVGQAGPGSGRVPSLPETLRSVRSPARERRAAPGPGLSGPPGRWRVGFVLAVEAQIPEETKKSPVLDSCTPSCNYIWGQIILYLVIEVLVLMINSVDGCLSANDVSGTGDTTVNRTDKNEPPVTLMFWVVTMAVMVGG</sequence>
<evidence type="ECO:0000313" key="3">
    <source>
        <dbReference type="Proteomes" id="UP001159641"/>
    </source>
</evidence>
<feature type="compositionally biased region" description="Low complexity" evidence="1">
    <location>
        <begin position="19"/>
        <end position="28"/>
    </location>
</feature>